<evidence type="ECO:0000313" key="2">
    <source>
        <dbReference type="Proteomes" id="UP000015104"/>
    </source>
</evidence>
<dbReference type="EMBL" id="CAEY01000422">
    <property type="status" value="NOT_ANNOTATED_CDS"/>
    <property type="molecule type" value="Genomic_DNA"/>
</dbReference>
<organism evidence="1 2">
    <name type="scientific">Tetranychus urticae</name>
    <name type="common">Two-spotted spider mite</name>
    <dbReference type="NCBI Taxonomy" id="32264"/>
    <lineage>
        <taxon>Eukaryota</taxon>
        <taxon>Metazoa</taxon>
        <taxon>Ecdysozoa</taxon>
        <taxon>Arthropoda</taxon>
        <taxon>Chelicerata</taxon>
        <taxon>Arachnida</taxon>
        <taxon>Acari</taxon>
        <taxon>Acariformes</taxon>
        <taxon>Trombidiformes</taxon>
        <taxon>Prostigmata</taxon>
        <taxon>Eleutherengona</taxon>
        <taxon>Raphignathae</taxon>
        <taxon>Tetranychoidea</taxon>
        <taxon>Tetranychidae</taxon>
        <taxon>Tetranychus</taxon>
    </lineage>
</organism>
<keyword evidence="2" id="KW-1185">Reference proteome</keyword>
<reference evidence="1" key="2">
    <citation type="submission" date="2015-06" db="UniProtKB">
        <authorList>
            <consortium name="EnsemblMetazoa"/>
        </authorList>
    </citation>
    <scope>IDENTIFICATION</scope>
</reference>
<dbReference type="EnsemblMetazoa" id="tetur19g02110.1">
    <property type="protein sequence ID" value="tetur19g02110.1"/>
    <property type="gene ID" value="tetur19g02110"/>
</dbReference>
<dbReference type="AlphaFoldDB" id="T1KS73"/>
<reference evidence="2" key="1">
    <citation type="submission" date="2011-08" db="EMBL/GenBank/DDBJ databases">
        <authorList>
            <person name="Rombauts S."/>
        </authorList>
    </citation>
    <scope>NUCLEOTIDE SEQUENCE</scope>
    <source>
        <strain evidence="2">London</strain>
    </source>
</reference>
<sequence length="74" mass="8720">MINTNAIETNNNINLHPIFYGLNRFCLTWYHSCSQCYHYIKLGYILLAYVKQTTTITENQFIVTFLGYLFGVCR</sequence>
<name>T1KS73_TETUR</name>
<evidence type="ECO:0000313" key="1">
    <source>
        <dbReference type="EnsemblMetazoa" id="tetur19g02110.1"/>
    </source>
</evidence>
<dbReference type="Proteomes" id="UP000015104">
    <property type="component" value="Unassembled WGS sequence"/>
</dbReference>
<protein>
    <submittedName>
        <fullName evidence="1">Uncharacterized protein</fullName>
    </submittedName>
</protein>
<dbReference type="HOGENOM" id="CLU_2690976_0_0_1"/>
<accession>T1KS73</accession>
<proteinExistence type="predicted"/>